<proteinExistence type="evidence at transcript level"/>
<accession>D5A9N4</accession>
<dbReference type="AlphaFoldDB" id="D5A9N4"/>
<dbReference type="PANTHER" id="PTHR36797">
    <property type="entry name" value="OS01G0258600 PROTEIN"/>
    <property type="match status" value="1"/>
</dbReference>
<keyword evidence="1" id="KW-0812">Transmembrane</keyword>
<keyword evidence="1" id="KW-0472">Membrane</keyword>
<keyword evidence="1" id="KW-1133">Transmembrane helix</keyword>
<dbReference type="OMA" id="MILESWI"/>
<dbReference type="PANTHER" id="PTHR36797:SF3">
    <property type="entry name" value="OS01G0258600 PROTEIN"/>
    <property type="match status" value="1"/>
</dbReference>
<evidence type="ECO:0000313" key="2">
    <source>
        <dbReference type="EMBL" id="ADE76253.1"/>
    </source>
</evidence>
<sequence length="102" mass="11148">MAAAGGDGSAKPEAAEDVVDWKKLQTLSSEPQYPRKRRGKIRQIPDTYFLPRRSLPSALAFYGAFIVAGIGAGMLVEKWIQMKVAEDGGTLWDMSSNKSSDK</sequence>
<dbReference type="EMBL" id="BT122907">
    <property type="protein sequence ID" value="ADE76253.1"/>
    <property type="molecule type" value="mRNA"/>
</dbReference>
<feature type="transmembrane region" description="Helical" evidence="1">
    <location>
        <begin position="59"/>
        <end position="76"/>
    </location>
</feature>
<organism evidence="2">
    <name type="scientific">Picea sitchensis</name>
    <name type="common">Sitka spruce</name>
    <name type="synonym">Pinus sitchensis</name>
    <dbReference type="NCBI Taxonomy" id="3332"/>
    <lineage>
        <taxon>Eukaryota</taxon>
        <taxon>Viridiplantae</taxon>
        <taxon>Streptophyta</taxon>
        <taxon>Embryophyta</taxon>
        <taxon>Tracheophyta</taxon>
        <taxon>Spermatophyta</taxon>
        <taxon>Pinopsida</taxon>
        <taxon>Pinidae</taxon>
        <taxon>Conifers I</taxon>
        <taxon>Pinales</taxon>
        <taxon>Pinaceae</taxon>
        <taxon>Picea</taxon>
    </lineage>
</organism>
<reference evidence="2" key="1">
    <citation type="submission" date="2010-04" db="EMBL/GenBank/DDBJ databases">
        <authorList>
            <person name="Reid K.E."/>
            <person name="Liao N."/>
            <person name="Chan S."/>
            <person name="Docking R."/>
            <person name="Taylor G."/>
            <person name="Moore R."/>
            <person name="Mayo M."/>
            <person name="Munro S."/>
            <person name="King J."/>
            <person name="Yanchuk A."/>
            <person name="Holt R."/>
            <person name="Jones S."/>
            <person name="Marra M."/>
            <person name="Ritland C.E."/>
            <person name="Ritland K."/>
            <person name="Bohlmann J."/>
        </authorList>
    </citation>
    <scope>NUCLEOTIDE SEQUENCE</scope>
    <source>
        <tissue evidence="2">Bud</tissue>
    </source>
</reference>
<name>D5A9N4_PICSI</name>
<evidence type="ECO:0000256" key="1">
    <source>
        <dbReference type="SAM" id="Phobius"/>
    </source>
</evidence>
<protein>
    <submittedName>
        <fullName evidence="2">Uncharacterized protein</fullName>
    </submittedName>
</protein>